<evidence type="ECO:0000256" key="3">
    <source>
        <dbReference type="ARBA" id="ARBA00022801"/>
    </source>
</evidence>
<evidence type="ECO:0000256" key="2">
    <source>
        <dbReference type="ARBA" id="ARBA00022670"/>
    </source>
</evidence>
<dbReference type="Pfam" id="PF00877">
    <property type="entry name" value="NLPC_P60"/>
    <property type="match status" value="1"/>
</dbReference>
<dbReference type="SUPFAM" id="SSF54001">
    <property type="entry name" value="Cysteine proteinases"/>
    <property type="match status" value="1"/>
</dbReference>
<gene>
    <name evidence="8" type="primary">mepS</name>
    <name evidence="8" type="ORF">CPLFYP93_01937</name>
</gene>
<dbReference type="PROSITE" id="PS51935">
    <property type="entry name" value="NLPC_P60"/>
    <property type="match status" value="1"/>
</dbReference>
<feature type="domain" description="NlpC/P60" evidence="7">
    <location>
        <begin position="89"/>
        <end position="209"/>
    </location>
</feature>
<keyword evidence="4" id="KW-0788">Thiol protease</keyword>
<proteinExistence type="inferred from homology"/>
<dbReference type="EMBL" id="CACRTV010000048">
    <property type="protein sequence ID" value="VYU30887.1"/>
    <property type="molecule type" value="Genomic_DNA"/>
</dbReference>
<accession>A0A6N3DZJ8</accession>
<dbReference type="AlphaFoldDB" id="A0A6N3DZJ8"/>
<dbReference type="InterPro" id="IPR038765">
    <property type="entry name" value="Papain-like_cys_pep_sf"/>
</dbReference>
<evidence type="ECO:0000256" key="4">
    <source>
        <dbReference type="ARBA" id="ARBA00022807"/>
    </source>
</evidence>
<dbReference type="InterPro" id="IPR051202">
    <property type="entry name" value="Peptidase_C40"/>
</dbReference>
<feature type="compositionally biased region" description="Polar residues" evidence="5">
    <location>
        <begin position="64"/>
        <end position="88"/>
    </location>
</feature>
<evidence type="ECO:0000256" key="5">
    <source>
        <dbReference type="SAM" id="MobiDB-lite"/>
    </source>
</evidence>
<comment type="similarity">
    <text evidence="1">Belongs to the peptidase C40 family.</text>
</comment>
<dbReference type="PANTHER" id="PTHR47053">
    <property type="entry name" value="MUREIN DD-ENDOPEPTIDASE MEPH-RELATED"/>
    <property type="match status" value="1"/>
</dbReference>
<keyword evidence="3 8" id="KW-0378">Hydrolase</keyword>
<organism evidence="8">
    <name type="scientific">Clostridium paraputrificum</name>
    <dbReference type="NCBI Taxonomy" id="29363"/>
    <lineage>
        <taxon>Bacteria</taxon>
        <taxon>Bacillati</taxon>
        <taxon>Bacillota</taxon>
        <taxon>Clostridia</taxon>
        <taxon>Eubacteriales</taxon>
        <taxon>Clostridiaceae</taxon>
        <taxon>Clostridium</taxon>
    </lineage>
</organism>
<feature type="signal peptide" evidence="6">
    <location>
        <begin position="1"/>
        <end position="22"/>
    </location>
</feature>
<keyword evidence="8" id="KW-0121">Carboxypeptidase</keyword>
<evidence type="ECO:0000256" key="1">
    <source>
        <dbReference type="ARBA" id="ARBA00007074"/>
    </source>
</evidence>
<dbReference type="Gene3D" id="3.90.1720.10">
    <property type="entry name" value="endopeptidase domain like (from Nostoc punctiforme)"/>
    <property type="match status" value="1"/>
</dbReference>
<keyword evidence="6" id="KW-0732">Signal</keyword>
<dbReference type="GO" id="GO:0008234">
    <property type="term" value="F:cysteine-type peptidase activity"/>
    <property type="evidence" value="ECO:0007669"/>
    <property type="project" value="UniProtKB-KW"/>
</dbReference>
<keyword evidence="2" id="KW-0645">Protease</keyword>
<name>A0A6N3DZJ8_9CLOT</name>
<feature type="region of interest" description="Disordered" evidence="5">
    <location>
        <begin position="59"/>
        <end position="88"/>
    </location>
</feature>
<reference evidence="8" key="1">
    <citation type="submission" date="2019-11" db="EMBL/GenBank/DDBJ databases">
        <authorList>
            <person name="Feng L."/>
        </authorList>
    </citation>
    <scope>NUCLEOTIDE SEQUENCE</scope>
    <source>
        <strain evidence="8">CParaputrificumLFYP93</strain>
    </source>
</reference>
<dbReference type="InterPro" id="IPR000064">
    <property type="entry name" value="NLP_P60_dom"/>
</dbReference>
<evidence type="ECO:0000256" key="6">
    <source>
        <dbReference type="SAM" id="SignalP"/>
    </source>
</evidence>
<evidence type="ECO:0000259" key="7">
    <source>
        <dbReference type="PROSITE" id="PS51935"/>
    </source>
</evidence>
<dbReference type="PANTHER" id="PTHR47053:SF1">
    <property type="entry name" value="MUREIN DD-ENDOPEPTIDASE MEPH-RELATED"/>
    <property type="match status" value="1"/>
</dbReference>
<sequence>MISKRKILTKAVAITVVCAAVAMVGAESISADTSAKTKQGVVLKTSELKVNKVIVSPKKVEEPNTVQSSRSSNTTGKKNTNSSINRGVNKSSSQVANYACNFLGRPYVYGANGPNAFDCSGFTSYVYRHFGVSLPRTAKSQFSAGSAVSRDNLAPGDLVFFNTVGYLGHVGLYIGGGDFIHAASSGMVKISSLSEGYYRTRYAGARRVF</sequence>
<dbReference type="GO" id="GO:0006508">
    <property type="term" value="P:proteolysis"/>
    <property type="evidence" value="ECO:0007669"/>
    <property type="project" value="UniProtKB-KW"/>
</dbReference>
<protein>
    <submittedName>
        <fullName evidence="8">Murein DD-endopeptidase MepS/Murein LD-carboxypeptidase</fullName>
        <ecNumber evidence="8">3.4.-.-</ecNumber>
    </submittedName>
</protein>
<dbReference type="RefSeq" id="WP_156561265.1">
    <property type="nucleotide sequence ID" value="NZ_CACRTV010000048.1"/>
</dbReference>
<dbReference type="GO" id="GO:0004180">
    <property type="term" value="F:carboxypeptidase activity"/>
    <property type="evidence" value="ECO:0007669"/>
    <property type="project" value="UniProtKB-KW"/>
</dbReference>
<feature type="chain" id="PRO_5039555150" evidence="6">
    <location>
        <begin position="23"/>
        <end position="209"/>
    </location>
</feature>
<dbReference type="EC" id="3.4.-.-" evidence="8"/>
<evidence type="ECO:0000313" key="8">
    <source>
        <dbReference type="EMBL" id="VYU30887.1"/>
    </source>
</evidence>